<dbReference type="InterPro" id="IPR002078">
    <property type="entry name" value="Sigma_54_int"/>
</dbReference>
<dbReference type="PATRIC" id="fig|1191523.3.peg.522"/>
<dbReference type="GO" id="GO:0006355">
    <property type="term" value="P:regulation of DNA-templated transcription"/>
    <property type="evidence" value="ECO:0007669"/>
    <property type="project" value="InterPro"/>
</dbReference>
<dbReference type="OrthoDB" id="9767722at2"/>
<dbReference type="EMBL" id="CP003557">
    <property type="protein sequence ID" value="AFN73744.1"/>
    <property type="molecule type" value="Genomic_DNA"/>
</dbReference>
<dbReference type="AlphaFoldDB" id="I6ZNY9"/>
<protein>
    <submittedName>
        <fullName evidence="9">Two component, sigma54 specific, Fis family transcriptional regulator</fullName>
    </submittedName>
</protein>
<dbReference type="FunFam" id="3.40.50.300:FF:000006">
    <property type="entry name" value="DNA-binding transcriptional regulator NtrC"/>
    <property type="match status" value="1"/>
</dbReference>
<dbReference type="PROSITE" id="PS00676">
    <property type="entry name" value="SIGMA54_INTERACT_2"/>
    <property type="match status" value="1"/>
</dbReference>
<dbReference type="GO" id="GO:0003677">
    <property type="term" value="F:DNA binding"/>
    <property type="evidence" value="ECO:0007669"/>
    <property type="project" value="UniProtKB-KW"/>
</dbReference>
<dbReference type="STRING" id="1191523.MROS_0501"/>
<dbReference type="InterPro" id="IPR001789">
    <property type="entry name" value="Sig_transdc_resp-reg_receiver"/>
</dbReference>
<dbReference type="Pfam" id="PF00158">
    <property type="entry name" value="Sigma54_activat"/>
    <property type="match status" value="1"/>
</dbReference>
<feature type="domain" description="Response regulatory" evidence="8">
    <location>
        <begin position="8"/>
        <end position="132"/>
    </location>
</feature>
<dbReference type="Gene3D" id="3.40.50.300">
    <property type="entry name" value="P-loop containing nucleotide triphosphate hydrolases"/>
    <property type="match status" value="1"/>
</dbReference>
<evidence type="ECO:0000256" key="4">
    <source>
        <dbReference type="ARBA" id="ARBA00023125"/>
    </source>
</evidence>
<dbReference type="InterPro" id="IPR003593">
    <property type="entry name" value="AAA+_ATPase"/>
</dbReference>
<dbReference type="Gene3D" id="3.40.50.2300">
    <property type="match status" value="1"/>
</dbReference>
<dbReference type="GO" id="GO:0005524">
    <property type="term" value="F:ATP binding"/>
    <property type="evidence" value="ECO:0007669"/>
    <property type="project" value="UniProtKB-KW"/>
</dbReference>
<keyword evidence="10" id="KW-1185">Reference proteome</keyword>
<dbReference type="eggNOG" id="COG2204">
    <property type="taxonomic scope" value="Bacteria"/>
</dbReference>
<evidence type="ECO:0000256" key="6">
    <source>
        <dbReference type="PROSITE-ProRule" id="PRU00169"/>
    </source>
</evidence>
<keyword evidence="6" id="KW-0597">Phosphoprotein</keyword>
<dbReference type="SUPFAM" id="SSF52172">
    <property type="entry name" value="CheY-like"/>
    <property type="match status" value="1"/>
</dbReference>
<reference evidence="9 10" key="1">
    <citation type="journal article" date="2013" name="PLoS ONE">
        <title>Genomic analysis of Melioribacter roseus, facultatively anaerobic organotrophic bacterium representing a novel deep lineage within Bacteriodetes/Chlorobi group.</title>
        <authorList>
            <person name="Kadnikov V.V."/>
            <person name="Mardanov A.V."/>
            <person name="Podosokorskaya O.A."/>
            <person name="Gavrilov S.N."/>
            <person name="Kublanov I.V."/>
            <person name="Beletsky A.V."/>
            <person name="Bonch-Osmolovskaya E.A."/>
            <person name="Ravin N.V."/>
        </authorList>
    </citation>
    <scope>NUCLEOTIDE SEQUENCE [LARGE SCALE GENOMIC DNA]</scope>
    <source>
        <strain evidence="10">JCM 17771 / P3M-2</strain>
    </source>
</reference>
<evidence type="ECO:0000256" key="2">
    <source>
        <dbReference type="ARBA" id="ARBA00022840"/>
    </source>
</evidence>
<sequence>MQKQEMINILLVEDEEFDVRRVKNTLDYYNSRIKLLDTVSNGMAALSLIRENPDKYDVVIMDYQISGGLKGEELISKMKSYDPFIQIIVVTKMTINITNYDFANNLLQAGAFWYCTKYPGNIEEYIYQPTDFILSIFNAYEKKKLEKQKLKSDKRLKKNIENLLEAKKIIGESKPMIQLKENIEKYAKSDVNILINGPSGTGKELVAWNIHLRSKRKYENFVPINCGSIPSDLLESELFGFEKGSFTGANREKPGLFEVANNGTLFLDEVGELPPTAQVKLLRVLQEGEIEKIGRTGKISVNVRIIAATNKNLAHEVNNNRFREDLYYRLNVVPLEIVPLRQRGDDILLLFEHFLDYFSQDLGFTKPVLEESAKEILLNYKWPGNVRELRNVVQRLVLNCPDRITAKDVSNPMILGNSIVSKEESGFEDLYEGQVLPLKEVERKFRIRYFKYVRSISSSDSAAAEKLGLAPSNFYRMCKELGLK</sequence>
<keyword evidence="4" id="KW-0238">DNA-binding</keyword>
<dbReference type="InterPro" id="IPR025944">
    <property type="entry name" value="Sigma_54_int_dom_CS"/>
</dbReference>
<dbReference type="Pfam" id="PF00072">
    <property type="entry name" value="Response_reg"/>
    <property type="match status" value="1"/>
</dbReference>
<evidence type="ECO:0000259" key="7">
    <source>
        <dbReference type="PROSITE" id="PS50045"/>
    </source>
</evidence>
<dbReference type="Gene3D" id="1.10.8.60">
    <property type="match status" value="1"/>
</dbReference>
<evidence type="ECO:0000313" key="10">
    <source>
        <dbReference type="Proteomes" id="UP000009011"/>
    </source>
</evidence>
<keyword evidence="2" id="KW-0067">ATP-binding</keyword>
<dbReference type="InterPro" id="IPR025943">
    <property type="entry name" value="Sigma_54_int_dom_ATP-bd_2"/>
</dbReference>
<gene>
    <name evidence="9" type="ordered locus">MROS_0501</name>
</gene>
<dbReference type="PROSITE" id="PS00688">
    <property type="entry name" value="SIGMA54_INTERACT_3"/>
    <property type="match status" value="1"/>
</dbReference>
<dbReference type="CDD" id="cd00156">
    <property type="entry name" value="REC"/>
    <property type="match status" value="1"/>
</dbReference>
<dbReference type="KEGG" id="mro:MROS_0501"/>
<dbReference type="PROSITE" id="PS50110">
    <property type="entry name" value="RESPONSE_REGULATORY"/>
    <property type="match status" value="1"/>
</dbReference>
<dbReference type="PANTHER" id="PTHR32071:SF117">
    <property type="entry name" value="PTS-DEPENDENT DIHYDROXYACETONE KINASE OPERON REGULATORY PROTEIN-RELATED"/>
    <property type="match status" value="1"/>
</dbReference>
<dbReference type="InterPro" id="IPR027417">
    <property type="entry name" value="P-loop_NTPase"/>
</dbReference>
<feature type="modified residue" description="4-aspartylphosphate" evidence="6">
    <location>
        <position position="62"/>
    </location>
</feature>
<evidence type="ECO:0000256" key="1">
    <source>
        <dbReference type="ARBA" id="ARBA00022741"/>
    </source>
</evidence>
<evidence type="ECO:0000256" key="3">
    <source>
        <dbReference type="ARBA" id="ARBA00023015"/>
    </source>
</evidence>
<evidence type="ECO:0000256" key="5">
    <source>
        <dbReference type="ARBA" id="ARBA00023163"/>
    </source>
</evidence>
<proteinExistence type="predicted"/>
<dbReference type="SUPFAM" id="SSF52540">
    <property type="entry name" value="P-loop containing nucleoside triphosphate hydrolases"/>
    <property type="match status" value="1"/>
</dbReference>
<dbReference type="CDD" id="cd00009">
    <property type="entry name" value="AAA"/>
    <property type="match status" value="1"/>
</dbReference>
<dbReference type="InterPro" id="IPR058031">
    <property type="entry name" value="AAA_lid_NorR"/>
</dbReference>
<dbReference type="InterPro" id="IPR011006">
    <property type="entry name" value="CheY-like_superfamily"/>
</dbReference>
<evidence type="ECO:0000259" key="8">
    <source>
        <dbReference type="PROSITE" id="PS50110"/>
    </source>
</evidence>
<dbReference type="GO" id="GO:0000160">
    <property type="term" value="P:phosphorelay signal transduction system"/>
    <property type="evidence" value="ECO:0007669"/>
    <property type="project" value="InterPro"/>
</dbReference>
<dbReference type="HOGENOM" id="CLU_000445_0_6_10"/>
<keyword evidence="5" id="KW-0804">Transcription</keyword>
<dbReference type="PANTHER" id="PTHR32071">
    <property type="entry name" value="TRANSCRIPTIONAL REGULATORY PROTEIN"/>
    <property type="match status" value="1"/>
</dbReference>
<organism evidence="9 10">
    <name type="scientific">Melioribacter roseus (strain DSM 23840 / JCM 17771 / VKM B-2668 / P3M-2)</name>
    <dbReference type="NCBI Taxonomy" id="1191523"/>
    <lineage>
        <taxon>Bacteria</taxon>
        <taxon>Pseudomonadati</taxon>
        <taxon>Ignavibacteriota</taxon>
        <taxon>Ignavibacteria</taxon>
        <taxon>Ignavibacteriales</taxon>
        <taxon>Melioribacteraceae</taxon>
        <taxon>Melioribacter</taxon>
    </lineage>
</organism>
<name>I6ZNY9_MELRP</name>
<dbReference type="SMART" id="SM00382">
    <property type="entry name" value="AAA"/>
    <property type="match status" value="1"/>
</dbReference>
<feature type="domain" description="Sigma-54 factor interaction" evidence="7">
    <location>
        <begin position="169"/>
        <end position="398"/>
    </location>
</feature>
<dbReference type="Proteomes" id="UP000009011">
    <property type="component" value="Chromosome"/>
</dbReference>
<keyword evidence="1" id="KW-0547">Nucleotide-binding</keyword>
<accession>I6ZNY9</accession>
<evidence type="ECO:0000313" key="9">
    <source>
        <dbReference type="EMBL" id="AFN73744.1"/>
    </source>
</evidence>
<dbReference type="Pfam" id="PF25601">
    <property type="entry name" value="AAA_lid_14"/>
    <property type="match status" value="1"/>
</dbReference>
<dbReference type="PROSITE" id="PS50045">
    <property type="entry name" value="SIGMA54_INTERACT_4"/>
    <property type="match status" value="1"/>
</dbReference>
<keyword evidence="3" id="KW-0805">Transcription regulation</keyword>
<dbReference type="RefSeq" id="WP_014855181.1">
    <property type="nucleotide sequence ID" value="NC_018178.1"/>
</dbReference>
<dbReference type="SMART" id="SM00448">
    <property type="entry name" value="REC"/>
    <property type="match status" value="1"/>
</dbReference>